<feature type="transmembrane region" description="Helical" evidence="1">
    <location>
        <begin position="22"/>
        <end position="43"/>
    </location>
</feature>
<dbReference type="AlphaFoldDB" id="A0A6V7W5W2"/>
<organism evidence="2 3">
    <name type="scientific">Meloidogyne enterolobii</name>
    <name type="common">Root-knot nematode worm</name>
    <name type="synonym">Meloidogyne mayaguensis</name>
    <dbReference type="NCBI Taxonomy" id="390850"/>
    <lineage>
        <taxon>Eukaryota</taxon>
        <taxon>Metazoa</taxon>
        <taxon>Ecdysozoa</taxon>
        <taxon>Nematoda</taxon>
        <taxon>Chromadorea</taxon>
        <taxon>Rhabditida</taxon>
        <taxon>Tylenchina</taxon>
        <taxon>Tylenchomorpha</taxon>
        <taxon>Tylenchoidea</taxon>
        <taxon>Meloidogynidae</taxon>
        <taxon>Meloidogyninae</taxon>
        <taxon>Meloidogyne</taxon>
    </lineage>
</organism>
<dbReference type="EMBL" id="CAJEWN010000408">
    <property type="protein sequence ID" value="CAD2181701.1"/>
    <property type="molecule type" value="Genomic_DNA"/>
</dbReference>
<gene>
    <name evidence="2" type="ORF">MENT_LOCUS33861</name>
</gene>
<evidence type="ECO:0000313" key="3">
    <source>
        <dbReference type="Proteomes" id="UP000580250"/>
    </source>
</evidence>
<proteinExistence type="predicted"/>
<protein>
    <submittedName>
        <fullName evidence="2">Uncharacterized protein</fullName>
    </submittedName>
</protein>
<name>A0A6V7W5W2_MELEN</name>
<accession>A0A6V7W5W2</accession>
<keyword evidence="1" id="KW-0812">Transmembrane</keyword>
<sequence length="77" mass="9172">MAGHSIRENTTKMYYQQTTSPIYVLLIFIIFSILSLISLFIFIKTKIQQRRKINDSTPKNIFNLNNCYNQIREEQIL</sequence>
<reference evidence="2 3" key="1">
    <citation type="submission" date="2020-08" db="EMBL/GenBank/DDBJ databases">
        <authorList>
            <person name="Koutsovoulos G."/>
            <person name="Danchin GJ E."/>
        </authorList>
    </citation>
    <scope>NUCLEOTIDE SEQUENCE [LARGE SCALE GENOMIC DNA]</scope>
</reference>
<comment type="caution">
    <text evidence="2">The sequence shown here is derived from an EMBL/GenBank/DDBJ whole genome shotgun (WGS) entry which is preliminary data.</text>
</comment>
<evidence type="ECO:0000256" key="1">
    <source>
        <dbReference type="SAM" id="Phobius"/>
    </source>
</evidence>
<evidence type="ECO:0000313" key="2">
    <source>
        <dbReference type="EMBL" id="CAD2181701.1"/>
    </source>
</evidence>
<dbReference type="Proteomes" id="UP000580250">
    <property type="component" value="Unassembled WGS sequence"/>
</dbReference>
<keyword evidence="1" id="KW-0472">Membrane</keyword>
<keyword evidence="1" id="KW-1133">Transmembrane helix</keyword>